<name>A0A9X2EHA4_9SPHN</name>
<protein>
    <submittedName>
        <fullName evidence="2">DUF427 domain-containing protein</fullName>
    </submittedName>
</protein>
<dbReference type="RefSeq" id="WP_252114557.1">
    <property type="nucleotide sequence ID" value="NZ_JAMSHT010000001.1"/>
</dbReference>
<evidence type="ECO:0000259" key="1">
    <source>
        <dbReference type="Pfam" id="PF04248"/>
    </source>
</evidence>
<reference evidence="2" key="1">
    <citation type="submission" date="2022-06" db="EMBL/GenBank/DDBJ databases">
        <title>Sphingomicrobium sedimins sp. nov., a marine bacterium isolated from tidal flat.</title>
        <authorList>
            <person name="Kim C.-H."/>
            <person name="Yoo Y."/>
            <person name="Kim J.-J."/>
        </authorList>
    </citation>
    <scope>NUCLEOTIDE SEQUENCE</scope>
    <source>
        <strain evidence="2">GRR-S6-50</strain>
    </source>
</reference>
<evidence type="ECO:0000313" key="2">
    <source>
        <dbReference type="EMBL" id="MCM8558000.1"/>
    </source>
</evidence>
<dbReference type="AlphaFoldDB" id="A0A9X2EHA4"/>
<proteinExistence type="predicted"/>
<dbReference type="Gene3D" id="2.170.150.40">
    <property type="entry name" value="Domain of unknown function (DUF427)"/>
    <property type="match status" value="1"/>
</dbReference>
<organism evidence="2 3">
    <name type="scientific">Sphingomicrobium sediminis</name>
    <dbReference type="NCBI Taxonomy" id="2950949"/>
    <lineage>
        <taxon>Bacteria</taxon>
        <taxon>Pseudomonadati</taxon>
        <taxon>Pseudomonadota</taxon>
        <taxon>Alphaproteobacteria</taxon>
        <taxon>Sphingomonadales</taxon>
        <taxon>Sphingomonadaceae</taxon>
        <taxon>Sphingomicrobium</taxon>
    </lineage>
</organism>
<dbReference type="PANTHER" id="PTHR43058">
    <property type="entry name" value="SLR0655 PROTEIN"/>
    <property type="match status" value="1"/>
</dbReference>
<dbReference type="EMBL" id="JAMSHT010000001">
    <property type="protein sequence ID" value="MCM8558000.1"/>
    <property type="molecule type" value="Genomic_DNA"/>
</dbReference>
<dbReference type="PANTHER" id="PTHR43058:SF1">
    <property type="entry name" value="DUF427 DOMAIN-CONTAINING PROTEIN"/>
    <property type="match status" value="1"/>
</dbReference>
<keyword evidence="3" id="KW-1185">Reference proteome</keyword>
<dbReference type="InterPro" id="IPR038694">
    <property type="entry name" value="DUF427_sf"/>
</dbReference>
<dbReference type="Proteomes" id="UP001155128">
    <property type="component" value="Unassembled WGS sequence"/>
</dbReference>
<sequence length="191" mass="20668">MLPPKDLLLARVKANRDGWNLAFRPPGLEAAGPGQESVWDYPRPPMLAPAPATIRVTDGDIEIARSDRALEVKEMAGAPVPYIPPEDVRTDLLHPNGRVSVCEWKGAAVSLDLMREDGDEIADAAWTYPDPFDDLPEGYAAIAGWIAFYPGKLDCYVGDEQARPQPGGFYGGWVTDRIKGPIKGGPGSAGW</sequence>
<feature type="domain" description="DUF427" evidence="1">
    <location>
        <begin position="55"/>
        <end position="150"/>
    </location>
</feature>
<dbReference type="InterPro" id="IPR007361">
    <property type="entry name" value="DUF427"/>
</dbReference>
<evidence type="ECO:0000313" key="3">
    <source>
        <dbReference type="Proteomes" id="UP001155128"/>
    </source>
</evidence>
<gene>
    <name evidence="2" type="ORF">NDO55_09220</name>
</gene>
<comment type="caution">
    <text evidence="2">The sequence shown here is derived from an EMBL/GenBank/DDBJ whole genome shotgun (WGS) entry which is preliminary data.</text>
</comment>
<accession>A0A9X2EHA4</accession>
<dbReference type="Pfam" id="PF04248">
    <property type="entry name" value="NTP_transf_9"/>
    <property type="match status" value="1"/>
</dbReference>